<keyword evidence="2" id="KW-1185">Reference proteome</keyword>
<dbReference type="InterPro" id="IPR011990">
    <property type="entry name" value="TPR-like_helical_dom_sf"/>
</dbReference>
<dbReference type="GO" id="GO:0009451">
    <property type="term" value="P:RNA modification"/>
    <property type="evidence" value="ECO:0007669"/>
    <property type="project" value="InterPro"/>
</dbReference>
<evidence type="ECO:0000313" key="1">
    <source>
        <dbReference type="EMBL" id="KAK6943739.1"/>
    </source>
</evidence>
<sequence>MGWAYRAQSNPARAQFFSNTVVAVPCRFSTAKETSTLELAEIAASRPALADTRQTHLRIIEDFLQKDSFRLTPERLPNENSAVYDKMFKWEGVDKEDVMPTLIRLHKEELVVGAKILSSAISFCGSKDTIKVEVQVHCLAVKNGSVSNVYVRSSLISFLQKRMRSSMSKPNDFTFTSLLSASCMGSGALGQGRIAHCQLIQMGFDSYLHVANLYSRCIASVVISKMLYILCNRSLQSNEKTEGETRWNYIPWGALTLPSCRLLEEAEDFIHKMPINPNAVIWCSLLSSCRLHGNVCIGIKAAENMLFMQVCIHYLVLGLTTKYKFIIVSKGLKYMNLRGRNKSGVKPVLALYTDYPRSQHCSLLEGVEFQSQKLSVAGYVGGSICSLFETVKSYK</sequence>
<dbReference type="InterPro" id="IPR046960">
    <property type="entry name" value="PPR_At4g14850-like_plant"/>
</dbReference>
<name>A0AAN8ZJJ5_9MAGN</name>
<dbReference type="PANTHER" id="PTHR47926">
    <property type="entry name" value="PENTATRICOPEPTIDE REPEAT-CONTAINING PROTEIN"/>
    <property type="match status" value="1"/>
</dbReference>
<accession>A0AAN8ZJJ5</accession>
<organism evidence="1 2">
    <name type="scientific">Dillenia turbinata</name>
    <dbReference type="NCBI Taxonomy" id="194707"/>
    <lineage>
        <taxon>Eukaryota</taxon>
        <taxon>Viridiplantae</taxon>
        <taxon>Streptophyta</taxon>
        <taxon>Embryophyta</taxon>
        <taxon>Tracheophyta</taxon>
        <taxon>Spermatophyta</taxon>
        <taxon>Magnoliopsida</taxon>
        <taxon>eudicotyledons</taxon>
        <taxon>Gunneridae</taxon>
        <taxon>Pentapetalae</taxon>
        <taxon>Dilleniales</taxon>
        <taxon>Dilleniaceae</taxon>
        <taxon>Dillenia</taxon>
    </lineage>
</organism>
<evidence type="ECO:0000313" key="2">
    <source>
        <dbReference type="Proteomes" id="UP001370490"/>
    </source>
</evidence>
<comment type="caution">
    <text evidence="1">The sequence shown here is derived from an EMBL/GenBank/DDBJ whole genome shotgun (WGS) entry which is preliminary data.</text>
</comment>
<gene>
    <name evidence="1" type="ORF">RJ641_024841</name>
</gene>
<dbReference type="Proteomes" id="UP001370490">
    <property type="component" value="Unassembled WGS sequence"/>
</dbReference>
<evidence type="ECO:0008006" key="3">
    <source>
        <dbReference type="Google" id="ProtNLM"/>
    </source>
</evidence>
<dbReference type="EMBL" id="JBAMMX010000003">
    <property type="protein sequence ID" value="KAK6943739.1"/>
    <property type="molecule type" value="Genomic_DNA"/>
</dbReference>
<dbReference type="PANTHER" id="PTHR47926:SF438">
    <property type="entry name" value="PENTATRICOPEPTIDE REPEAT-CONTAINING PROTEIN"/>
    <property type="match status" value="1"/>
</dbReference>
<dbReference type="GO" id="GO:0003723">
    <property type="term" value="F:RNA binding"/>
    <property type="evidence" value="ECO:0007669"/>
    <property type="project" value="InterPro"/>
</dbReference>
<proteinExistence type="predicted"/>
<dbReference type="AlphaFoldDB" id="A0AAN8ZJJ5"/>
<reference evidence="1 2" key="1">
    <citation type="submission" date="2023-12" db="EMBL/GenBank/DDBJ databases">
        <title>A high-quality genome assembly for Dillenia turbinata (Dilleniales).</title>
        <authorList>
            <person name="Chanderbali A."/>
        </authorList>
    </citation>
    <scope>NUCLEOTIDE SEQUENCE [LARGE SCALE GENOMIC DNA]</scope>
    <source>
        <strain evidence="1">LSX21</strain>
        <tissue evidence="1">Leaf</tissue>
    </source>
</reference>
<dbReference type="Gene3D" id="1.25.40.10">
    <property type="entry name" value="Tetratricopeptide repeat domain"/>
    <property type="match status" value="1"/>
</dbReference>
<protein>
    <recommendedName>
        <fullName evidence="3">Pentatricopeptide repeat-containing protein</fullName>
    </recommendedName>
</protein>